<evidence type="ECO:0000313" key="2">
    <source>
        <dbReference type="Proteomes" id="UP000325315"/>
    </source>
</evidence>
<evidence type="ECO:0000313" key="1">
    <source>
        <dbReference type="EMBL" id="KAA3488231.1"/>
    </source>
</evidence>
<dbReference type="EMBL" id="SMMG02000001">
    <property type="protein sequence ID" value="KAA3488231.1"/>
    <property type="molecule type" value="Genomic_DNA"/>
</dbReference>
<protein>
    <submittedName>
        <fullName evidence="1">Retrovirus-related Pol polyprotein from transposon opus</fullName>
    </submittedName>
</protein>
<dbReference type="InterPro" id="IPR021109">
    <property type="entry name" value="Peptidase_aspartic_dom_sf"/>
</dbReference>
<comment type="caution">
    <text evidence="1">The sequence shown here is derived from an EMBL/GenBank/DDBJ whole genome shotgun (WGS) entry which is preliminary data.</text>
</comment>
<dbReference type="Proteomes" id="UP000325315">
    <property type="component" value="Unassembled WGS sequence"/>
</dbReference>
<dbReference type="PANTHER" id="PTHR33067:SF32">
    <property type="entry name" value="ASPARTIC PEPTIDASE DDI1-TYPE DOMAIN-CONTAINING PROTEIN"/>
    <property type="match status" value="1"/>
</dbReference>
<accession>A0A5B6X1Y7</accession>
<dbReference type="Gene3D" id="2.40.70.10">
    <property type="entry name" value="Acid Proteases"/>
    <property type="match status" value="1"/>
</dbReference>
<proteinExistence type="predicted"/>
<organism evidence="1 2">
    <name type="scientific">Gossypium australe</name>
    <dbReference type="NCBI Taxonomy" id="47621"/>
    <lineage>
        <taxon>Eukaryota</taxon>
        <taxon>Viridiplantae</taxon>
        <taxon>Streptophyta</taxon>
        <taxon>Embryophyta</taxon>
        <taxon>Tracheophyta</taxon>
        <taxon>Spermatophyta</taxon>
        <taxon>Magnoliopsida</taxon>
        <taxon>eudicotyledons</taxon>
        <taxon>Gunneridae</taxon>
        <taxon>Pentapetalae</taxon>
        <taxon>rosids</taxon>
        <taxon>malvids</taxon>
        <taxon>Malvales</taxon>
        <taxon>Malvaceae</taxon>
        <taxon>Malvoideae</taxon>
        <taxon>Gossypium</taxon>
    </lineage>
</organism>
<gene>
    <name evidence="1" type="ORF">EPI10_032002</name>
</gene>
<sequence>MLMNKLPPKLKDPMSFTIPCSIGNHYFGKALCDLGEIINLMSMSVFRKLQIGKARPMTIMLQLVDQCYAHPKECEANKYVPIILGRPFLATGRTLIYVQKRLIDHEGK</sequence>
<dbReference type="AlphaFoldDB" id="A0A5B6X1Y7"/>
<reference evidence="2" key="1">
    <citation type="journal article" date="2019" name="Plant Biotechnol. J.">
        <title>Genome sequencing of the Australian wild diploid species Gossypium australe highlights disease resistance and delayed gland morphogenesis.</title>
        <authorList>
            <person name="Cai Y."/>
            <person name="Cai X."/>
            <person name="Wang Q."/>
            <person name="Wang P."/>
            <person name="Zhang Y."/>
            <person name="Cai C."/>
            <person name="Xu Y."/>
            <person name="Wang K."/>
            <person name="Zhou Z."/>
            <person name="Wang C."/>
            <person name="Geng S."/>
            <person name="Li B."/>
            <person name="Dong Q."/>
            <person name="Hou Y."/>
            <person name="Wang H."/>
            <person name="Ai P."/>
            <person name="Liu Z."/>
            <person name="Yi F."/>
            <person name="Sun M."/>
            <person name="An G."/>
            <person name="Cheng J."/>
            <person name="Zhang Y."/>
            <person name="Shi Q."/>
            <person name="Xie Y."/>
            <person name="Shi X."/>
            <person name="Chang Y."/>
            <person name="Huang F."/>
            <person name="Chen Y."/>
            <person name="Hong S."/>
            <person name="Mi L."/>
            <person name="Sun Q."/>
            <person name="Zhang L."/>
            <person name="Zhou B."/>
            <person name="Peng R."/>
            <person name="Zhang X."/>
            <person name="Liu F."/>
        </authorList>
    </citation>
    <scope>NUCLEOTIDE SEQUENCE [LARGE SCALE GENOMIC DNA]</scope>
    <source>
        <strain evidence="2">cv. PA1801</strain>
    </source>
</reference>
<name>A0A5B6X1Y7_9ROSI</name>
<dbReference type="OrthoDB" id="1934381at2759"/>
<keyword evidence="2" id="KW-1185">Reference proteome</keyword>
<dbReference type="PANTHER" id="PTHR33067">
    <property type="entry name" value="RNA-DIRECTED DNA POLYMERASE-RELATED"/>
    <property type="match status" value="1"/>
</dbReference>